<sequence length="71" mass="8114">MFKFLFFPNKMFSNKFYSLKNKTVLSPGCVTSVTNTLSSDQKLNKMIKTKNSGRTDPVLGDVSFQREQQTN</sequence>
<accession>A0A6G1Q7Q7</accession>
<feature type="region of interest" description="Disordered" evidence="1">
    <location>
        <begin position="52"/>
        <end position="71"/>
    </location>
</feature>
<dbReference type="Proteomes" id="UP000503349">
    <property type="component" value="Chromosome 13"/>
</dbReference>
<evidence type="ECO:0000256" key="1">
    <source>
        <dbReference type="SAM" id="MobiDB-lite"/>
    </source>
</evidence>
<evidence type="ECO:0000313" key="3">
    <source>
        <dbReference type="Proteomes" id="UP000503349"/>
    </source>
</evidence>
<reference evidence="2 3" key="1">
    <citation type="submission" date="2019-02" db="EMBL/GenBank/DDBJ databases">
        <title>Opniocepnalus argus genome.</title>
        <authorList>
            <person name="Zhou C."/>
            <person name="Xiao S."/>
        </authorList>
    </citation>
    <scope>NUCLEOTIDE SEQUENCE [LARGE SCALE GENOMIC DNA]</scope>
    <source>
        <strain evidence="2">OARG1902GOOAL</strain>
        <tissue evidence="2">Muscle</tissue>
    </source>
</reference>
<organism evidence="2 3">
    <name type="scientific">Channa argus</name>
    <name type="common">Northern snakehead</name>
    <name type="synonym">Ophicephalus argus</name>
    <dbReference type="NCBI Taxonomy" id="215402"/>
    <lineage>
        <taxon>Eukaryota</taxon>
        <taxon>Metazoa</taxon>
        <taxon>Chordata</taxon>
        <taxon>Craniata</taxon>
        <taxon>Vertebrata</taxon>
        <taxon>Euteleostomi</taxon>
        <taxon>Actinopterygii</taxon>
        <taxon>Neopterygii</taxon>
        <taxon>Teleostei</taxon>
        <taxon>Neoteleostei</taxon>
        <taxon>Acanthomorphata</taxon>
        <taxon>Anabantaria</taxon>
        <taxon>Anabantiformes</taxon>
        <taxon>Channoidei</taxon>
        <taxon>Channidae</taxon>
        <taxon>Channa</taxon>
    </lineage>
</organism>
<gene>
    <name evidence="2" type="ORF">EXN66_Car014130</name>
</gene>
<dbReference type="AlphaFoldDB" id="A0A6G1Q7Q7"/>
<dbReference type="EMBL" id="CM015724">
    <property type="protein sequence ID" value="KAF3698449.1"/>
    <property type="molecule type" value="Genomic_DNA"/>
</dbReference>
<protein>
    <submittedName>
        <fullName evidence="2">Uncharacterized protein</fullName>
    </submittedName>
</protein>
<proteinExistence type="predicted"/>
<reference evidence="3" key="2">
    <citation type="submission" date="2019-02" db="EMBL/GenBank/DDBJ databases">
        <title>Opniocepnalus argus Var Kimnra genome.</title>
        <authorList>
            <person name="Zhou C."/>
            <person name="Xiao S."/>
        </authorList>
    </citation>
    <scope>NUCLEOTIDE SEQUENCE [LARGE SCALE GENOMIC DNA]</scope>
</reference>
<name>A0A6G1Q7Q7_CHAAH</name>
<evidence type="ECO:0000313" key="2">
    <source>
        <dbReference type="EMBL" id="KAF3698449.1"/>
    </source>
</evidence>
<keyword evidence="3" id="KW-1185">Reference proteome</keyword>